<comment type="similarity">
    <text evidence="1">Belongs to the prephenate/arogenate dehydrogenase family.</text>
</comment>
<name>A0A328VGT5_9CHLR</name>
<dbReference type="AlphaFoldDB" id="A0A328VGT5"/>
<dbReference type="GO" id="GO:0006571">
    <property type="term" value="P:tyrosine biosynthetic process"/>
    <property type="evidence" value="ECO:0007669"/>
    <property type="project" value="InterPro"/>
</dbReference>
<dbReference type="RefSeq" id="WP_112427089.1">
    <property type="nucleotide sequence ID" value="NZ_MCIF01000002.1"/>
</dbReference>
<dbReference type="SUPFAM" id="SSF51735">
    <property type="entry name" value="NAD(P)-binding Rossmann-fold domains"/>
    <property type="match status" value="1"/>
</dbReference>
<dbReference type="GO" id="GO:0004665">
    <property type="term" value="F:prephenate dehydrogenase (NADP+) activity"/>
    <property type="evidence" value="ECO:0007669"/>
    <property type="project" value="InterPro"/>
</dbReference>
<dbReference type="PANTHER" id="PTHR21363:SF0">
    <property type="entry name" value="PREPHENATE DEHYDROGENASE [NADP(+)]"/>
    <property type="match status" value="1"/>
</dbReference>
<evidence type="ECO:0000256" key="2">
    <source>
        <dbReference type="ARBA" id="ARBA00023002"/>
    </source>
</evidence>
<protein>
    <recommendedName>
        <fullName evidence="4">Prephenate/arogenate dehydrogenase domain-containing protein</fullName>
    </recommendedName>
</protein>
<dbReference type="GO" id="GO:0070403">
    <property type="term" value="F:NAD+ binding"/>
    <property type="evidence" value="ECO:0007669"/>
    <property type="project" value="InterPro"/>
</dbReference>
<evidence type="ECO:0000313" key="6">
    <source>
        <dbReference type="Proteomes" id="UP000248706"/>
    </source>
</evidence>
<dbReference type="Proteomes" id="UP000248706">
    <property type="component" value="Unassembled WGS sequence"/>
</dbReference>
<feature type="region of interest" description="Disordered" evidence="3">
    <location>
        <begin position="286"/>
        <end position="306"/>
    </location>
</feature>
<dbReference type="EMBL" id="MCIF01000002">
    <property type="protein sequence ID" value="RAQ94853.1"/>
    <property type="molecule type" value="Genomic_DNA"/>
</dbReference>
<gene>
    <name evidence="5" type="ORF">A4R35_04845</name>
</gene>
<reference evidence="5 6" key="1">
    <citation type="submission" date="2016-08" db="EMBL/GenBank/DDBJ databases">
        <title>Analysis of Carbohydrate Active Enzymes in Thermogemmatispora T81 Reveals Carbohydrate Degradation Ability.</title>
        <authorList>
            <person name="Tomazini A."/>
            <person name="Lal S."/>
            <person name="Stott M."/>
            <person name="Henrissat B."/>
            <person name="Polikarpov I."/>
            <person name="Sparling R."/>
            <person name="Levin D.B."/>
        </authorList>
    </citation>
    <scope>NUCLEOTIDE SEQUENCE [LARGE SCALE GENOMIC DNA]</scope>
    <source>
        <strain evidence="5 6">T81</strain>
    </source>
</reference>
<evidence type="ECO:0000313" key="5">
    <source>
        <dbReference type="EMBL" id="RAQ94853.1"/>
    </source>
</evidence>
<dbReference type="OrthoDB" id="9802008at2"/>
<dbReference type="InterPro" id="IPR036291">
    <property type="entry name" value="NAD(P)-bd_dom_sf"/>
</dbReference>
<keyword evidence="6" id="KW-1185">Reference proteome</keyword>
<dbReference type="InterPro" id="IPR046825">
    <property type="entry name" value="PDH_C"/>
</dbReference>
<dbReference type="InterPro" id="IPR050812">
    <property type="entry name" value="Preph/Arog_dehydrog"/>
</dbReference>
<keyword evidence="2" id="KW-0560">Oxidoreductase</keyword>
<evidence type="ECO:0000259" key="4">
    <source>
        <dbReference type="PROSITE" id="PS51176"/>
    </source>
</evidence>
<dbReference type="Gene3D" id="1.10.3660.10">
    <property type="entry name" value="6-phosphogluconate dehydrogenase C-terminal like domain"/>
    <property type="match status" value="1"/>
</dbReference>
<dbReference type="FunFam" id="3.40.50.720:FF:000208">
    <property type="entry name" value="Prephenate dehydrogenase"/>
    <property type="match status" value="1"/>
</dbReference>
<dbReference type="Pfam" id="PF20463">
    <property type="entry name" value="PDH_C"/>
    <property type="match status" value="1"/>
</dbReference>
<dbReference type="GO" id="GO:0008977">
    <property type="term" value="F:prephenate dehydrogenase (NAD+) activity"/>
    <property type="evidence" value="ECO:0007669"/>
    <property type="project" value="InterPro"/>
</dbReference>
<evidence type="ECO:0000256" key="1">
    <source>
        <dbReference type="ARBA" id="ARBA00007964"/>
    </source>
</evidence>
<organism evidence="5 6">
    <name type="scientific">Thermogemmatispora tikiterensis</name>
    <dbReference type="NCBI Taxonomy" id="1825093"/>
    <lineage>
        <taxon>Bacteria</taxon>
        <taxon>Bacillati</taxon>
        <taxon>Chloroflexota</taxon>
        <taxon>Ktedonobacteria</taxon>
        <taxon>Thermogemmatisporales</taxon>
        <taxon>Thermogemmatisporaceae</taxon>
        <taxon>Thermogemmatispora</taxon>
    </lineage>
</organism>
<dbReference type="Gene3D" id="3.40.50.720">
    <property type="entry name" value="NAD(P)-binding Rossmann-like Domain"/>
    <property type="match status" value="1"/>
</dbReference>
<dbReference type="PANTHER" id="PTHR21363">
    <property type="entry name" value="PREPHENATE DEHYDROGENASE"/>
    <property type="match status" value="1"/>
</dbReference>
<proteinExistence type="inferred from homology"/>
<dbReference type="SUPFAM" id="SSF48179">
    <property type="entry name" value="6-phosphogluconate dehydrogenase C-terminal domain-like"/>
    <property type="match status" value="1"/>
</dbReference>
<dbReference type="InterPro" id="IPR003099">
    <property type="entry name" value="Prephen_DH"/>
</dbReference>
<comment type="caution">
    <text evidence="5">The sequence shown here is derived from an EMBL/GenBank/DDBJ whole genome shotgun (WGS) entry which is preliminary data.</text>
</comment>
<accession>A0A328VGT5</accession>
<dbReference type="Pfam" id="PF02153">
    <property type="entry name" value="PDH_N"/>
    <property type="match status" value="1"/>
</dbReference>
<feature type="domain" description="Prephenate/arogenate dehydrogenase" evidence="4">
    <location>
        <begin position="3"/>
        <end position="289"/>
    </location>
</feature>
<dbReference type="InterPro" id="IPR046826">
    <property type="entry name" value="PDH_N"/>
</dbReference>
<dbReference type="InterPro" id="IPR008927">
    <property type="entry name" value="6-PGluconate_DH-like_C_sf"/>
</dbReference>
<evidence type="ECO:0000256" key="3">
    <source>
        <dbReference type="SAM" id="MobiDB-lite"/>
    </source>
</evidence>
<sequence>MFQRVAIVGLGLIGGSIGLALHRAKAAQEVTGYDLGRGVCEQARKMGAIDQAYDSLADAVRGAELVVLATPVGAMRALLQQLARCVTPGTVITDVASTKAQVISWAEEFLPENVSFVGGHPMTGKEVSGVEAADAGLFQGRIYCLTPTARTRPSAVNKVASFVEALGARIRFLEPAEHDGQVAYVSHLPFVAAIALMTTAAEAPSWGDAALLASSGFRDMTRLAAGSPEMYRDICLTNSEALVRSLNEYLLTLARLRDRIAAHDPHLNEIFARAQELRLQWQATFGSTGHAGPRSREPGHNGSSSS</sequence>
<dbReference type="PROSITE" id="PS51176">
    <property type="entry name" value="PDH_ADH"/>
    <property type="match status" value="1"/>
</dbReference>